<dbReference type="HOGENOM" id="CLU_1884851_0_0_6"/>
<name>H8Z383_9GAMM</name>
<reference evidence="2 3" key="2">
    <citation type="submission" date="2011-11" db="EMBL/GenBank/DDBJ databases">
        <authorList>
            <consortium name="US DOE Joint Genome Institute"/>
            <person name="Lucas S."/>
            <person name="Han J."/>
            <person name="Lapidus A."/>
            <person name="Cheng J.-F."/>
            <person name="Goodwin L."/>
            <person name="Pitluck S."/>
            <person name="Peters L."/>
            <person name="Ovchinnikova G."/>
            <person name="Zhang X."/>
            <person name="Detter J.C."/>
            <person name="Han C."/>
            <person name="Tapia R."/>
            <person name="Land M."/>
            <person name="Hauser L."/>
            <person name="Kyrpides N."/>
            <person name="Ivanova N."/>
            <person name="Pagani I."/>
            <person name="Vogl K."/>
            <person name="Liu Z."/>
            <person name="Overmann J."/>
            <person name="Frigaard N.-U."/>
            <person name="Bryant D."/>
            <person name="Woyke T."/>
        </authorList>
    </citation>
    <scope>NUCLEOTIDE SEQUENCE [LARGE SCALE GENOMIC DNA]</scope>
    <source>
        <strain evidence="2 3">970</strain>
    </source>
</reference>
<gene>
    <name evidence="2" type="ORF">Thi970DRAFT_02022</name>
</gene>
<keyword evidence="1" id="KW-0812">Transmembrane</keyword>
<dbReference type="EMBL" id="JH603169">
    <property type="protein sequence ID" value="EIC21791.1"/>
    <property type="molecule type" value="Genomic_DNA"/>
</dbReference>
<dbReference type="RefSeq" id="WP_009148375.1">
    <property type="nucleotide sequence ID" value="NZ_CP121471.1"/>
</dbReference>
<dbReference type="AlphaFoldDB" id="H8Z383"/>
<sequence>MGFLFATLWCLAFAVLAVAARGKLRKYRHYRPFTGEVAKVHTVNGRWQAVVRPDDAQLRQRIGDFGFTFNDMGDYQEGQPLSCLWDGRNPVTACEDERGGARMVIFISIGAIAFMIIASIAMTVLVEMGIVTVAD</sequence>
<reference evidence="3" key="1">
    <citation type="submission" date="2011-06" db="EMBL/GenBank/DDBJ databases">
        <authorList>
            <consortium name="US DOE Joint Genome Institute (JGI-PGF)"/>
            <person name="Lucas S."/>
            <person name="Han J."/>
            <person name="Lapidus A."/>
            <person name="Cheng J.-F."/>
            <person name="Goodwin L."/>
            <person name="Pitluck S."/>
            <person name="Peters L."/>
            <person name="Land M.L."/>
            <person name="Hauser L."/>
            <person name="Vogl K."/>
            <person name="Liu Z."/>
            <person name="Overmann J."/>
            <person name="Frigaard N.-U."/>
            <person name="Bryant D.A."/>
            <person name="Woyke T.J."/>
        </authorList>
    </citation>
    <scope>NUCLEOTIDE SEQUENCE [LARGE SCALE GENOMIC DNA]</scope>
    <source>
        <strain evidence="3">970</strain>
    </source>
</reference>
<evidence type="ECO:0000256" key="1">
    <source>
        <dbReference type="SAM" id="Phobius"/>
    </source>
</evidence>
<protein>
    <recommendedName>
        <fullName evidence="4">DUF3592 domain-containing protein</fullName>
    </recommendedName>
</protein>
<keyword evidence="1" id="KW-1133">Transmembrane helix</keyword>
<accession>H8Z383</accession>
<dbReference type="Proteomes" id="UP000002964">
    <property type="component" value="Unassembled WGS sequence"/>
</dbReference>
<keyword evidence="3" id="KW-1185">Reference proteome</keyword>
<keyword evidence="1" id="KW-0472">Membrane</keyword>
<feature type="transmembrane region" description="Helical" evidence="1">
    <location>
        <begin position="105"/>
        <end position="126"/>
    </location>
</feature>
<organism evidence="2 3">
    <name type="scientific">Thiorhodovibrio frisius</name>
    <dbReference type="NCBI Taxonomy" id="631362"/>
    <lineage>
        <taxon>Bacteria</taxon>
        <taxon>Pseudomonadati</taxon>
        <taxon>Pseudomonadota</taxon>
        <taxon>Gammaproteobacteria</taxon>
        <taxon>Chromatiales</taxon>
        <taxon>Chromatiaceae</taxon>
        <taxon>Thiorhodovibrio</taxon>
    </lineage>
</organism>
<evidence type="ECO:0008006" key="4">
    <source>
        <dbReference type="Google" id="ProtNLM"/>
    </source>
</evidence>
<evidence type="ECO:0000313" key="2">
    <source>
        <dbReference type="EMBL" id="EIC21791.1"/>
    </source>
</evidence>
<proteinExistence type="predicted"/>
<evidence type="ECO:0000313" key="3">
    <source>
        <dbReference type="Proteomes" id="UP000002964"/>
    </source>
</evidence>